<comment type="similarity">
    <text evidence="2 11">Belongs to the diacylglycerol acyltransferase family.</text>
</comment>
<dbReference type="Proteomes" id="UP001445335">
    <property type="component" value="Unassembled WGS sequence"/>
</dbReference>
<dbReference type="GO" id="GO:0004144">
    <property type="term" value="F:diacylglycerol O-acyltransferase activity"/>
    <property type="evidence" value="ECO:0007669"/>
    <property type="project" value="UniProtKB-ARBA"/>
</dbReference>
<evidence type="ECO:0000256" key="6">
    <source>
        <dbReference type="ARBA" id="ARBA00022824"/>
    </source>
</evidence>
<dbReference type="GO" id="GO:0005789">
    <property type="term" value="C:endoplasmic reticulum membrane"/>
    <property type="evidence" value="ECO:0007669"/>
    <property type="project" value="UniProtKB-SubCell"/>
</dbReference>
<evidence type="ECO:0000256" key="9">
    <source>
        <dbReference type="ARBA" id="ARBA00023136"/>
    </source>
</evidence>
<gene>
    <name evidence="12" type="ORF">WJX81_007967</name>
</gene>
<keyword evidence="8" id="KW-0443">Lipid metabolism</keyword>
<evidence type="ECO:0000256" key="5">
    <source>
        <dbReference type="ARBA" id="ARBA00022692"/>
    </source>
</evidence>
<dbReference type="PANTHER" id="PTHR12317:SF63">
    <property type="entry name" value="DIACYLGLYCEROL O-ACYLTRANSFERASE 2"/>
    <property type="match status" value="1"/>
</dbReference>
<feature type="transmembrane region" description="Helical" evidence="11">
    <location>
        <begin position="77"/>
        <end position="97"/>
    </location>
</feature>
<keyword evidence="9 11" id="KW-0472">Membrane</keyword>
<dbReference type="AlphaFoldDB" id="A0AAW1RGV2"/>
<evidence type="ECO:0000256" key="8">
    <source>
        <dbReference type="ARBA" id="ARBA00023098"/>
    </source>
</evidence>
<dbReference type="Pfam" id="PF03982">
    <property type="entry name" value="DAGAT"/>
    <property type="match status" value="1"/>
</dbReference>
<evidence type="ECO:0000256" key="11">
    <source>
        <dbReference type="RuleBase" id="RU367023"/>
    </source>
</evidence>
<evidence type="ECO:0000256" key="3">
    <source>
        <dbReference type="ARBA" id="ARBA00022516"/>
    </source>
</evidence>
<organism evidence="12 13">
    <name type="scientific">Elliptochloris bilobata</name>
    <dbReference type="NCBI Taxonomy" id="381761"/>
    <lineage>
        <taxon>Eukaryota</taxon>
        <taxon>Viridiplantae</taxon>
        <taxon>Chlorophyta</taxon>
        <taxon>core chlorophytes</taxon>
        <taxon>Trebouxiophyceae</taxon>
        <taxon>Trebouxiophyceae incertae sedis</taxon>
        <taxon>Elliptochloris clade</taxon>
        <taxon>Elliptochloris</taxon>
    </lineage>
</organism>
<comment type="caution">
    <text evidence="12">The sequence shown here is derived from an EMBL/GenBank/DDBJ whole genome shotgun (WGS) entry which is preliminary data.</text>
</comment>
<keyword evidence="10" id="KW-0012">Acyltransferase</keyword>
<name>A0AAW1RGV2_9CHLO</name>
<proteinExistence type="inferred from homology"/>
<dbReference type="GO" id="GO:0019432">
    <property type="term" value="P:triglyceride biosynthetic process"/>
    <property type="evidence" value="ECO:0007669"/>
    <property type="project" value="TreeGrafter"/>
</dbReference>
<keyword evidence="5 11" id="KW-0812">Transmembrane</keyword>
<evidence type="ECO:0000256" key="4">
    <source>
        <dbReference type="ARBA" id="ARBA00022679"/>
    </source>
</evidence>
<evidence type="ECO:0000256" key="2">
    <source>
        <dbReference type="ARBA" id="ARBA00005420"/>
    </source>
</evidence>
<keyword evidence="7 11" id="KW-1133">Transmembrane helix</keyword>
<keyword evidence="4 11" id="KW-0808">Transferase</keyword>
<evidence type="ECO:0000256" key="1">
    <source>
        <dbReference type="ARBA" id="ARBA00004477"/>
    </source>
</evidence>
<dbReference type="EC" id="2.3.1.-" evidence="11"/>
<dbReference type="EMBL" id="JALJOU010000038">
    <property type="protein sequence ID" value="KAK9832853.1"/>
    <property type="molecule type" value="Genomic_DNA"/>
</dbReference>
<accession>A0AAW1RGV2</accession>
<evidence type="ECO:0000313" key="12">
    <source>
        <dbReference type="EMBL" id="KAK9832853.1"/>
    </source>
</evidence>
<reference evidence="12 13" key="1">
    <citation type="journal article" date="2024" name="Nat. Commun.">
        <title>Phylogenomics reveals the evolutionary origins of lichenization in chlorophyte algae.</title>
        <authorList>
            <person name="Puginier C."/>
            <person name="Libourel C."/>
            <person name="Otte J."/>
            <person name="Skaloud P."/>
            <person name="Haon M."/>
            <person name="Grisel S."/>
            <person name="Petersen M."/>
            <person name="Berrin J.G."/>
            <person name="Delaux P.M."/>
            <person name="Dal Grande F."/>
            <person name="Keller J."/>
        </authorList>
    </citation>
    <scope>NUCLEOTIDE SEQUENCE [LARGE SCALE GENOMIC DNA]</scope>
    <source>
        <strain evidence="12 13">SAG 245.80</strain>
    </source>
</reference>
<keyword evidence="6 11" id="KW-0256">Endoplasmic reticulum</keyword>
<keyword evidence="3" id="KW-0444">Lipid biosynthesis</keyword>
<dbReference type="PANTHER" id="PTHR12317">
    <property type="entry name" value="DIACYLGLYCEROL O-ACYLTRANSFERASE"/>
    <property type="match status" value="1"/>
</dbReference>
<comment type="subcellular location">
    <subcellularLocation>
        <location evidence="1 11">Endoplasmic reticulum membrane</location>
        <topology evidence="1 11">Multi-pass membrane protein</topology>
    </subcellularLocation>
</comment>
<feature type="transmembrane region" description="Helical" evidence="11">
    <location>
        <begin position="50"/>
        <end position="71"/>
    </location>
</feature>
<keyword evidence="13" id="KW-1185">Reference proteome</keyword>
<evidence type="ECO:0000256" key="7">
    <source>
        <dbReference type="ARBA" id="ARBA00022989"/>
    </source>
</evidence>
<sequence>MTGIAYTSTDAAALWSAEVVKGPNGEKFVVSEKPRPNSALEDAAAELSMLLWFGAVCTLPLLFLFIVYTAVAWASKTAITVLLGGVCFCFLPPGNLWQAYRRFELWWIWRRYFGCRLVTPPKPFLDPTKHYVFGEFPHAVYPLGSWLGLPLCGLPGTGLPENLRGGIATVMFQLPVVRHNYAWAGCMPADLKLMLQQLRTPGGCVSVMPEGIAGIFLTGDPAKESIFLSKRKGFVRMAIQAGADLVPVYHAGVSQLLTFWGNERLSRRCRVTIGVFWGKWGLPLPRKHSIVTFVGKPIPVAQCNKPSDEEVDRVHALFTREIMALFDAHKHLLPGWEAKKLHVV</sequence>
<dbReference type="InterPro" id="IPR007130">
    <property type="entry name" value="DAGAT"/>
</dbReference>
<evidence type="ECO:0000313" key="13">
    <source>
        <dbReference type="Proteomes" id="UP001445335"/>
    </source>
</evidence>
<protein>
    <recommendedName>
        <fullName evidence="11">Acyltransferase</fullName>
        <ecNumber evidence="11">2.3.1.-</ecNumber>
    </recommendedName>
</protein>
<evidence type="ECO:0000256" key="10">
    <source>
        <dbReference type="ARBA" id="ARBA00023315"/>
    </source>
</evidence>